<gene>
    <name evidence="2" type="ORF">CFK38_01930</name>
</gene>
<evidence type="ECO:0000313" key="3">
    <source>
        <dbReference type="Proteomes" id="UP000218165"/>
    </source>
</evidence>
<dbReference type="Gene3D" id="3.40.190.10">
    <property type="entry name" value="Periplasmic binding protein-like II"/>
    <property type="match status" value="1"/>
</dbReference>
<dbReference type="KEGG" id="brz:CFK38_01930"/>
<sequence>MLTSALGGAATVALWREPAHAQPTSGAGNSASGPVEILAEESSHGGPRVLVQPGGSWTLLLEDLAPRTEHTVRFRLKSAGTTSFRLSGFKNPEILDYHDGTGDLSSWETAPEGRDNLLNWLEHLAIGRDEWLEFRYDFTTGEADPSTARAVFTVADGPVEIDGVGIVVRSSLGEDPAPLPAIDELSRGHRLLLDHGFQFMTWMPTEEASAQRAWMVQPTPEDFAEIGYTGAQFNDAPNYSPEFLVESAGIDNPITWASAFGPYARHLSSTYQDLDHVDGRRLTGSPTPEIREAGFLDEHNGLADLESLAAMCIGDEENWSDTLVQNLKSWFEVVRTRYPDVLAYHNEVGTTPRPGMAPISTFGRDQLAKYLSVARPDLLSFDMYYFRERRVGQTVGGTTLGLIGDLNRYRLAAAAGHDGTGRQPIPWGHYTYAWRTGPGAATDLRRGDGWYELTESQIHLYSFAALTFGAKLLSNFRWIHDAPAYLFTDYRVSPDGASERYRHFDWFRNTIAQTKAVAPHLLRLQNTQVAVVLGRHLDSEGRTVANAADPDTPVLDTVLGSEAAQQIFLTGISATNPGGANDGLEGDVFVGFFDPLTGLSEEDRSVFTSTDPRYFMVLNGMTAGDGLPAEMQQGSSFETRQTVALEFQLPEASTASRLRRVSRIDGGIAEVPLRSLGSGRYELSTDLGGGLGDLFFWELGGARSSVSEPTEEASDDPRLVGDPALSTPLPQRDLGGRTVRIGVVAGAQSPAPRPQIGRNPGLPPESEIHDGRTLTLTRGGDIGAIGERYYTQDIWEFRLERIQRDGHCTIEIVELEHDVAQLVEEIRSGALAVDAVVVPDTWLWDHAENLLDAEALRAWDEVGTVDLDEDKWKRPALDLATTAGATWGLAQDHTTDFLALFVHRARLRALGVTRDLGGAQRSGGTVLADLLQIADAVPEGTPLLADTDDFFRQLLISCGVETRWEGLEGEPLRRAMETYEHLRGRGVLVRVEDADEAEAMFGRGEIAMMVRPYRSIEAYRHPYFVYHDNTERAVREIADWGVQTMTWPKDEEWTVTAEARPGGEHPLAPDDVAVLLFPTPTREDPARQAIVGQSLMVLPRSTPRPDEVGFVVDEMLQHYRGVWNLEFTRREPWRERMTATRDLDTVRKAGLRDSYGDALAASGDWQAAALADLLRLYHEDPRLTAFLDDPTLARATSGITRTLLHLRTLQEDGAITPNRASQLEQRLEKAQSSAITWRGGEESAREKVEHFLDQAQRLVHRHGADWWGTSPADLRTLRDLVTAAVEAW</sequence>
<keyword evidence="3" id="KW-1185">Reference proteome</keyword>
<feature type="region of interest" description="Disordered" evidence="1">
    <location>
        <begin position="706"/>
        <end position="732"/>
    </location>
</feature>
<accession>A0A291GK23</accession>
<feature type="region of interest" description="Disordered" evidence="1">
    <location>
        <begin position="748"/>
        <end position="770"/>
    </location>
</feature>
<dbReference type="Proteomes" id="UP000218165">
    <property type="component" value="Chromosome"/>
</dbReference>
<organism evidence="2 3">
    <name type="scientific">Brachybacterium vulturis</name>
    <dbReference type="NCBI Taxonomy" id="2017484"/>
    <lineage>
        <taxon>Bacteria</taxon>
        <taxon>Bacillati</taxon>
        <taxon>Actinomycetota</taxon>
        <taxon>Actinomycetes</taxon>
        <taxon>Micrococcales</taxon>
        <taxon>Dermabacteraceae</taxon>
        <taxon>Brachybacterium</taxon>
    </lineage>
</organism>
<reference evidence="3" key="1">
    <citation type="submission" date="2017-09" db="EMBL/GenBank/DDBJ databases">
        <title>Brachybacterium sp. VM2412.</title>
        <authorList>
            <person name="Tak E.J."/>
            <person name="Bae J.-W."/>
        </authorList>
    </citation>
    <scope>NUCLEOTIDE SEQUENCE [LARGE SCALE GENOMIC DNA]</scope>
    <source>
        <strain evidence="3">VM2412</strain>
    </source>
</reference>
<evidence type="ECO:0000256" key="1">
    <source>
        <dbReference type="SAM" id="MobiDB-lite"/>
    </source>
</evidence>
<dbReference type="EMBL" id="CP023563">
    <property type="protein sequence ID" value="ATG50420.1"/>
    <property type="molecule type" value="Genomic_DNA"/>
</dbReference>
<proteinExistence type="predicted"/>
<dbReference type="SUPFAM" id="SSF53850">
    <property type="entry name" value="Periplasmic binding protein-like II"/>
    <property type="match status" value="1"/>
</dbReference>
<evidence type="ECO:0000313" key="2">
    <source>
        <dbReference type="EMBL" id="ATG50420.1"/>
    </source>
</evidence>
<protein>
    <submittedName>
        <fullName evidence="2">Uncharacterized protein</fullName>
    </submittedName>
</protein>
<name>A0A291GK23_9MICO</name>